<dbReference type="AlphaFoldDB" id="F8NAE3"/>
<feature type="transmembrane region" description="Helical" evidence="1">
    <location>
        <begin position="12"/>
        <end position="30"/>
    </location>
</feature>
<dbReference type="Proteomes" id="UP000002772">
    <property type="component" value="Unassembled WGS sequence"/>
</dbReference>
<keyword evidence="3" id="KW-1185">Reference proteome</keyword>
<sequence>MKMNQKKLPSRVLYVITGVIVVVFVLFWLVGFNRPYEDNGNFNAPLFTDVLMILTLLLTIGTFGVAAWSLVRSFRTTGGGERVVNNIPVRKIGMIVTGGTATLLVLTFLCGSTAPMRINGLPFTDTFWLRVSDMFVATSLLMIVAAVTVAIYGATKYIRRHEV</sequence>
<keyword evidence="1" id="KW-1133">Transmembrane helix</keyword>
<protein>
    <submittedName>
        <fullName evidence="2">Uncharacterized protein</fullName>
    </submittedName>
</protein>
<evidence type="ECO:0000256" key="1">
    <source>
        <dbReference type="SAM" id="Phobius"/>
    </source>
</evidence>
<dbReference type="eggNOG" id="ENOG503490R">
    <property type="taxonomic scope" value="Bacteria"/>
</dbReference>
<organism evidence="2 3">
    <name type="scientific">Hallella multisaccharivorax DSM 17128</name>
    <dbReference type="NCBI Taxonomy" id="688246"/>
    <lineage>
        <taxon>Bacteria</taxon>
        <taxon>Pseudomonadati</taxon>
        <taxon>Bacteroidota</taxon>
        <taxon>Bacteroidia</taxon>
        <taxon>Bacteroidales</taxon>
        <taxon>Prevotellaceae</taxon>
        <taxon>Hallella</taxon>
    </lineage>
</organism>
<gene>
    <name evidence="2" type="ORF">Premu_2454</name>
</gene>
<name>F8NAE3_9BACT</name>
<keyword evidence="1" id="KW-0812">Transmembrane</keyword>
<keyword evidence="1" id="KW-0472">Membrane</keyword>
<feature type="transmembrane region" description="Helical" evidence="1">
    <location>
        <begin position="92"/>
        <end position="114"/>
    </location>
</feature>
<dbReference type="HOGENOM" id="CLU_1601207_0_0_10"/>
<feature type="transmembrane region" description="Helical" evidence="1">
    <location>
        <begin position="50"/>
        <end position="71"/>
    </location>
</feature>
<proteinExistence type="predicted"/>
<dbReference type="EMBL" id="GL945017">
    <property type="protein sequence ID" value="EGN57823.1"/>
    <property type="molecule type" value="Genomic_DNA"/>
</dbReference>
<feature type="transmembrane region" description="Helical" evidence="1">
    <location>
        <begin position="134"/>
        <end position="154"/>
    </location>
</feature>
<dbReference type="OrthoDB" id="1082916at2"/>
<accession>F8NAE3</accession>
<evidence type="ECO:0000313" key="3">
    <source>
        <dbReference type="Proteomes" id="UP000002772"/>
    </source>
</evidence>
<dbReference type="STRING" id="688246.Premu_2454"/>
<reference evidence="3" key="1">
    <citation type="journal article" date="2011" name="Stand. Genomic Sci.">
        <title>Non-contiguous finished genome sequence of the opportunistic oral pathogen Prevotella multisaccharivorax type strain (PPPA20).</title>
        <authorList>
            <person name="Pati A."/>
            <person name="Gronow S."/>
            <person name="Lu M."/>
            <person name="Lapidus A."/>
            <person name="Nolan M."/>
            <person name="Lucas S."/>
            <person name="Hammon N."/>
            <person name="Deshpande S."/>
            <person name="Cheng J.F."/>
            <person name="Tapia R."/>
            <person name="Han C."/>
            <person name="Goodwin L."/>
            <person name="Pitluck S."/>
            <person name="Liolios K."/>
            <person name="Pagani I."/>
            <person name="Mavromatis K."/>
            <person name="Mikhailova N."/>
            <person name="Huntemann M."/>
            <person name="Chen A."/>
            <person name="Palaniappan K."/>
            <person name="Land M."/>
            <person name="Hauser L."/>
            <person name="Detter J.C."/>
            <person name="Brambilla E.M."/>
            <person name="Rohde M."/>
            <person name="Goker M."/>
            <person name="Woyke T."/>
            <person name="Bristow J."/>
            <person name="Eisen J.A."/>
            <person name="Markowitz V."/>
            <person name="Hugenholtz P."/>
            <person name="Kyrpides N.C."/>
            <person name="Klenk H.P."/>
            <person name="Ivanova N."/>
        </authorList>
    </citation>
    <scope>NUCLEOTIDE SEQUENCE [LARGE SCALE GENOMIC DNA]</scope>
    <source>
        <strain evidence="3">DSM 17128</strain>
    </source>
</reference>
<evidence type="ECO:0000313" key="2">
    <source>
        <dbReference type="EMBL" id="EGN57823.1"/>
    </source>
</evidence>